<name>A0AAE1CZD8_9GAST</name>
<gene>
    <name evidence="1" type="ORF">RRG08_019958</name>
</gene>
<keyword evidence="2" id="KW-1185">Reference proteome</keyword>
<evidence type="ECO:0000313" key="2">
    <source>
        <dbReference type="Proteomes" id="UP001283361"/>
    </source>
</evidence>
<comment type="caution">
    <text evidence="1">The sequence shown here is derived from an EMBL/GenBank/DDBJ whole genome shotgun (WGS) entry which is preliminary data.</text>
</comment>
<reference evidence="1" key="1">
    <citation type="journal article" date="2023" name="G3 (Bethesda)">
        <title>A reference genome for the long-term kleptoplast-retaining sea slug Elysia crispata morphotype clarki.</title>
        <authorList>
            <person name="Eastman K.E."/>
            <person name="Pendleton A.L."/>
            <person name="Shaikh M.A."/>
            <person name="Suttiyut T."/>
            <person name="Ogas R."/>
            <person name="Tomko P."/>
            <person name="Gavelis G."/>
            <person name="Widhalm J.R."/>
            <person name="Wisecaver J.H."/>
        </authorList>
    </citation>
    <scope>NUCLEOTIDE SEQUENCE</scope>
    <source>
        <strain evidence="1">ECLA1</strain>
    </source>
</reference>
<sequence>MIKARRSCCKCIGLKNRKGCTEKERYTDMSSLLGNLVPRQLRAEHPVCVGRSTGSMRHVFAFHLIHTSSSVQVSFPRKYCSYLSSSSLVARGSSADWGYIGGAEAETNASCHARRALQADILSSCLTIVRFPSRQGESRLIEYRTNTSTELDSMMALYNLVFHVDGKTLPG</sequence>
<dbReference type="AlphaFoldDB" id="A0AAE1CZD8"/>
<dbReference type="EMBL" id="JAWDGP010006095">
    <property type="protein sequence ID" value="KAK3747298.1"/>
    <property type="molecule type" value="Genomic_DNA"/>
</dbReference>
<organism evidence="1 2">
    <name type="scientific">Elysia crispata</name>
    <name type="common">lettuce slug</name>
    <dbReference type="NCBI Taxonomy" id="231223"/>
    <lineage>
        <taxon>Eukaryota</taxon>
        <taxon>Metazoa</taxon>
        <taxon>Spiralia</taxon>
        <taxon>Lophotrochozoa</taxon>
        <taxon>Mollusca</taxon>
        <taxon>Gastropoda</taxon>
        <taxon>Heterobranchia</taxon>
        <taxon>Euthyneura</taxon>
        <taxon>Panpulmonata</taxon>
        <taxon>Sacoglossa</taxon>
        <taxon>Placobranchoidea</taxon>
        <taxon>Plakobranchidae</taxon>
        <taxon>Elysia</taxon>
    </lineage>
</organism>
<proteinExistence type="predicted"/>
<protein>
    <submittedName>
        <fullName evidence="1">Uncharacterized protein</fullName>
    </submittedName>
</protein>
<dbReference type="Proteomes" id="UP001283361">
    <property type="component" value="Unassembled WGS sequence"/>
</dbReference>
<evidence type="ECO:0000313" key="1">
    <source>
        <dbReference type="EMBL" id="KAK3747298.1"/>
    </source>
</evidence>
<accession>A0AAE1CZD8</accession>